<sequence length="275" mass="31414">MNKVTRTCIVNKKVLEESITLVIEDVFYDKLPEIFSRIMRNMSNEKYFKKYILDSLNDYQDWSSIQKLHDTYQGAAQKVYSLEMFGFLLALSRWMSKFSWAYHILENQDEAADLDDSFAEEVPPITKSSSFMTANKSKLVITPKITEKEMDISFTEEDQSATGLLITNDDQPKIDSFTKKDKKKRKKKKSRKNQSQEANQVTQPILSSSSSIPPVLEKSSPLPSSTQEKGKSLGRKDKQPDMYGEDEANYIVTGFQPSLTSKVVRGIVVYDIPAK</sequence>
<evidence type="ECO:0000313" key="3">
    <source>
        <dbReference type="EMBL" id="GES94187.1"/>
    </source>
</evidence>
<gene>
    <name evidence="3" type="ORF">RCL2_002092400</name>
    <name evidence="2" type="ORF">RclHR1_25400001</name>
</gene>
<protein>
    <submittedName>
        <fullName evidence="2">Uncharacterized protein</fullName>
    </submittedName>
</protein>
<evidence type="ECO:0000313" key="4">
    <source>
        <dbReference type="Proteomes" id="UP000247702"/>
    </source>
</evidence>
<evidence type="ECO:0000313" key="2">
    <source>
        <dbReference type="EMBL" id="GBB95475.1"/>
    </source>
</evidence>
<feature type="region of interest" description="Disordered" evidence="1">
    <location>
        <begin position="163"/>
        <end position="245"/>
    </location>
</feature>
<accession>A0A2Z6R0M2</accession>
<organism evidence="2 4">
    <name type="scientific">Rhizophagus clarus</name>
    <dbReference type="NCBI Taxonomy" id="94130"/>
    <lineage>
        <taxon>Eukaryota</taxon>
        <taxon>Fungi</taxon>
        <taxon>Fungi incertae sedis</taxon>
        <taxon>Mucoromycota</taxon>
        <taxon>Glomeromycotina</taxon>
        <taxon>Glomeromycetes</taxon>
        <taxon>Glomerales</taxon>
        <taxon>Glomeraceae</taxon>
        <taxon>Rhizophagus</taxon>
    </lineage>
</organism>
<feature type="compositionally biased region" description="Basic and acidic residues" evidence="1">
    <location>
        <begin position="170"/>
        <end position="179"/>
    </location>
</feature>
<dbReference type="EMBL" id="BEXD01001714">
    <property type="protein sequence ID" value="GBB95475.1"/>
    <property type="molecule type" value="Genomic_DNA"/>
</dbReference>
<dbReference type="Proteomes" id="UP000247702">
    <property type="component" value="Unassembled WGS sequence"/>
</dbReference>
<proteinExistence type="predicted"/>
<feature type="compositionally biased region" description="Basic residues" evidence="1">
    <location>
        <begin position="180"/>
        <end position="192"/>
    </location>
</feature>
<name>A0A2Z6R0M2_9GLOM</name>
<evidence type="ECO:0000256" key="1">
    <source>
        <dbReference type="SAM" id="MobiDB-lite"/>
    </source>
</evidence>
<keyword evidence="4" id="KW-1185">Reference proteome</keyword>
<reference evidence="3" key="2">
    <citation type="submission" date="2019-10" db="EMBL/GenBank/DDBJ databases">
        <title>Conservation and host-specific expression of non-tandemly repeated heterogenous ribosome RNA gene in arbuscular mycorrhizal fungi.</title>
        <authorList>
            <person name="Maeda T."/>
            <person name="Kobayashi Y."/>
            <person name="Nakagawa T."/>
            <person name="Ezawa T."/>
            <person name="Yamaguchi K."/>
            <person name="Bino T."/>
            <person name="Nishimoto Y."/>
            <person name="Shigenobu S."/>
            <person name="Kawaguchi M."/>
        </authorList>
    </citation>
    <scope>NUCLEOTIDE SEQUENCE</scope>
    <source>
        <strain evidence="3">HR1</strain>
    </source>
</reference>
<feature type="compositionally biased region" description="Basic and acidic residues" evidence="1">
    <location>
        <begin position="228"/>
        <end position="240"/>
    </location>
</feature>
<dbReference type="EMBL" id="BLAL01000229">
    <property type="protein sequence ID" value="GES94187.1"/>
    <property type="molecule type" value="Genomic_DNA"/>
</dbReference>
<dbReference type="Proteomes" id="UP000615446">
    <property type="component" value="Unassembled WGS sequence"/>
</dbReference>
<reference evidence="2 4" key="1">
    <citation type="submission" date="2017-11" db="EMBL/GenBank/DDBJ databases">
        <title>The genome of Rhizophagus clarus HR1 reveals common genetic basis of auxotrophy among arbuscular mycorrhizal fungi.</title>
        <authorList>
            <person name="Kobayashi Y."/>
        </authorList>
    </citation>
    <scope>NUCLEOTIDE SEQUENCE [LARGE SCALE GENOMIC DNA]</scope>
    <source>
        <strain evidence="2 4">HR1</strain>
    </source>
</reference>
<comment type="caution">
    <text evidence="2">The sequence shown here is derived from an EMBL/GenBank/DDBJ whole genome shotgun (WGS) entry which is preliminary data.</text>
</comment>
<dbReference type="AlphaFoldDB" id="A0A2Z6R0M2"/>
<feature type="compositionally biased region" description="Polar residues" evidence="1">
    <location>
        <begin position="193"/>
        <end position="206"/>
    </location>
</feature>